<dbReference type="Gene3D" id="3.30.470.20">
    <property type="entry name" value="ATP-grasp fold, B domain"/>
    <property type="match status" value="1"/>
</dbReference>
<reference evidence="1 2" key="1">
    <citation type="submission" date="2020-11" db="EMBL/GenBank/DDBJ databases">
        <title>Complete genome sequence for Salinimonas sp. strain G2-b.</title>
        <authorList>
            <person name="Park S.-J."/>
        </authorList>
    </citation>
    <scope>NUCLEOTIDE SEQUENCE [LARGE SCALE GENOMIC DNA]</scope>
    <source>
        <strain evidence="1 2">G2-b</strain>
    </source>
</reference>
<keyword evidence="2" id="KW-1185">Reference proteome</keyword>
<protein>
    <recommendedName>
        <fullName evidence="3">Prokaryotic glutathione synthetase ATP-binding domain-containing protein</fullName>
    </recommendedName>
</protein>
<dbReference type="AlphaFoldDB" id="A0A7S9HD63"/>
<accession>A0A7S9HD63</accession>
<gene>
    <name evidence="1" type="ORF">IT774_00445</name>
</gene>
<dbReference type="InterPro" id="IPR053191">
    <property type="entry name" value="DcsG_Biosynth_Enzyme"/>
</dbReference>
<dbReference type="EMBL" id="CP064795">
    <property type="protein sequence ID" value="QPG05794.1"/>
    <property type="molecule type" value="Genomic_DNA"/>
</dbReference>
<dbReference type="GO" id="GO:0003824">
    <property type="term" value="F:catalytic activity"/>
    <property type="evidence" value="ECO:0007669"/>
    <property type="project" value="UniProtKB-ARBA"/>
</dbReference>
<dbReference type="SUPFAM" id="SSF56059">
    <property type="entry name" value="Glutathione synthetase ATP-binding domain-like"/>
    <property type="match status" value="1"/>
</dbReference>
<dbReference type="KEGG" id="smaa:IT774_00445"/>
<organism evidence="1 2">
    <name type="scientific">Salinimonas marina</name>
    <dbReference type="NCBI Taxonomy" id="2785918"/>
    <lineage>
        <taxon>Bacteria</taxon>
        <taxon>Pseudomonadati</taxon>
        <taxon>Pseudomonadota</taxon>
        <taxon>Gammaproteobacteria</taxon>
        <taxon>Alteromonadales</taxon>
        <taxon>Alteromonadaceae</taxon>
        <taxon>Alteromonas/Salinimonas group</taxon>
        <taxon>Salinimonas</taxon>
    </lineage>
</organism>
<dbReference type="PANTHER" id="PTHR39217:SF1">
    <property type="entry name" value="GLUTATHIONE SYNTHETASE"/>
    <property type="match status" value="1"/>
</dbReference>
<proteinExistence type="predicted"/>
<dbReference type="Gene3D" id="3.40.50.20">
    <property type="match status" value="1"/>
</dbReference>
<sequence>MPRVALLSTDNLEEFFVYDELLTAPLAKHGWQTDTVSWRNDRIDWTYYDLVIVRSTWDYQQDPDAFISRLKHIAAHTRLENPLALMLWNIDKSYLTELAARGVPVIPTHWASCFDYDALLRCFETFSSQGLVIKPTVSANADDTFWLTPDNCADHQQQLQNTFGQRPHMIQPFVNAITEEGEYSLFYFGGALSHTIIKTPKQHDFRVQEEHGGQLELVSASVRMQAVGEQTLAALPASALYARIDMVRFNDDWAVMEVELIEPSLYFNLDPASPARFVEAMLGYLEPPQPA</sequence>
<dbReference type="Proteomes" id="UP000595095">
    <property type="component" value="Chromosome"/>
</dbReference>
<dbReference type="InterPro" id="IPR013815">
    <property type="entry name" value="ATP_grasp_subdomain_1"/>
</dbReference>
<dbReference type="GO" id="GO:0005524">
    <property type="term" value="F:ATP binding"/>
    <property type="evidence" value="ECO:0007669"/>
    <property type="project" value="InterPro"/>
</dbReference>
<dbReference type="RefSeq" id="WP_195810877.1">
    <property type="nucleotide sequence ID" value="NZ_CP064795.1"/>
</dbReference>
<name>A0A7S9HD63_9ALTE</name>
<evidence type="ECO:0008006" key="3">
    <source>
        <dbReference type="Google" id="ProtNLM"/>
    </source>
</evidence>
<dbReference type="Gene3D" id="3.30.1490.20">
    <property type="entry name" value="ATP-grasp fold, A domain"/>
    <property type="match status" value="1"/>
</dbReference>
<evidence type="ECO:0000313" key="1">
    <source>
        <dbReference type="EMBL" id="QPG05794.1"/>
    </source>
</evidence>
<evidence type="ECO:0000313" key="2">
    <source>
        <dbReference type="Proteomes" id="UP000595095"/>
    </source>
</evidence>
<dbReference type="PANTHER" id="PTHR39217">
    <property type="match status" value="1"/>
</dbReference>